<gene>
    <name evidence="3" type="ORF">HPB51_004864</name>
</gene>
<reference evidence="3" key="2">
    <citation type="submission" date="2021-09" db="EMBL/GenBank/DDBJ databases">
        <authorList>
            <person name="Jia N."/>
            <person name="Wang J."/>
            <person name="Shi W."/>
            <person name="Du L."/>
            <person name="Sun Y."/>
            <person name="Zhan W."/>
            <person name="Jiang J."/>
            <person name="Wang Q."/>
            <person name="Zhang B."/>
            <person name="Ji P."/>
            <person name="Sakyi L.B."/>
            <person name="Cui X."/>
            <person name="Yuan T."/>
            <person name="Jiang B."/>
            <person name="Yang W."/>
            <person name="Lam T.T.-Y."/>
            <person name="Chang Q."/>
            <person name="Ding S."/>
            <person name="Wang X."/>
            <person name="Zhu J."/>
            <person name="Ruan X."/>
            <person name="Zhao L."/>
            <person name="Wei J."/>
            <person name="Que T."/>
            <person name="Du C."/>
            <person name="Cheng J."/>
            <person name="Dai P."/>
            <person name="Han X."/>
            <person name="Huang E."/>
            <person name="Gao Y."/>
            <person name="Liu J."/>
            <person name="Shao H."/>
            <person name="Ye R."/>
            <person name="Li L."/>
            <person name="Wei W."/>
            <person name="Wang X."/>
            <person name="Wang C."/>
            <person name="Huo Q."/>
            <person name="Li W."/>
            <person name="Guo W."/>
            <person name="Chen H."/>
            <person name="Chen S."/>
            <person name="Zhou L."/>
            <person name="Zhou L."/>
            <person name="Ni X."/>
            <person name="Tian J."/>
            <person name="Zhou Y."/>
            <person name="Sheng Y."/>
            <person name="Liu T."/>
            <person name="Pan Y."/>
            <person name="Xia L."/>
            <person name="Li J."/>
            <person name="Zhao F."/>
            <person name="Cao W."/>
        </authorList>
    </citation>
    <scope>NUCLEOTIDE SEQUENCE</scope>
    <source>
        <strain evidence="3">Rmic-2018</strain>
        <tissue evidence="3">Larvae</tissue>
    </source>
</reference>
<feature type="compositionally biased region" description="Basic and acidic residues" evidence="1">
    <location>
        <begin position="227"/>
        <end position="248"/>
    </location>
</feature>
<proteinExistence type="predicted"/>
<keyword evidence="2" id="KW-0812">Transmembrane</keyword>
<feature type="transmembrane region" description="Helical" evidence="2">
    <location>
        <begin position="87"/>
        <end position="112"/>
    </location>
</feature>
<evidence type="ECO:0000256" key="2">
    <source>
        <dbReference type="SAM" id="Phobius"/>
    </source>
</evidence>
<comment type="caution">
    <text evidence="3">The sequence shown here is derived from an EMBL/GenBank/DDBJ whole genome shotgun (WGS) entry which is preliminary data.</text>
</comment>
<dbReference type="EMBL" id="JABSTU010000005">
    <property type="protein sequence ID" value="KAH8029829.1"/>
    <property type="molecule type" value="Genomic_DNA"/>
</dbReference>
<feature type="compositionally biased region" description="Basic and acidic residues" evidence="1">
    <location>
        <begin position="117"/>
        <end position="128"/>
    </location>
</feature>
<sequence length="300" mass="32783">MVALTDVSICGSAWSEQDAEETSRSTEPIFSGAKKHGKEEKQEKQRQQRARPSPLPPCVDQVQQDGQKPALSFRCESSKPRRHQWSAIWYVQMSVVVVTLAVAISLTLVFALRNSKDRAKDGSRHSEDDGGDVLVADGSDSFDAAMVQSGRAHFKNSTSGASERTEKENVEQRMGSDPASAGSRGPGMSEPKPIVSSFPVAVDGVVWLEDGTFGYVHPKGAQIHPSGRVDEFDGGRRRHSDPSEDKRAPAGAKSLVNRASPSVGRGENRMASAAKIDRKLQRFDKKDIAKKQELRWLLST</sequence>
<dbReference type="AlphaFoldDB" id="A0A9J6E6Y6"/>
<feature type="compositionally biased region" description="Basic and acidic residues" evidence="1">
    <location>
        <begin position="37"/>
        <end position="46"/>
    </location>
</feature>
<name>A0A9J6E6Y6_RHIMP</name>
<dbReference type="Proteomes" id="UP000821866">
    <property type="component" value="Chromosome 3"/>
</dbReference>
<feature type="region of interest" description="Disordered" evidence="1">
    <location>
        <begin position="117"/>
        <end position="137"/>
    </location>
</feature>
<evidence type="ECO:0000313" key="4">
    <source>
        <dbReference type="Proteomes" id="UP000821866"/>
    </source>
</evidence>
<protein>
    <recommendedName>
        <fullName evidence="5">Transmembrane protein</fullName>
    </recommendedName>
</protein>
<evidence type="ECO:0000256" key="1">
    <source>
        <dbReference type="SAM" id="MobiDB-lite"/>
    </source>
</evidence>
<feature type="region of interest" description="Disordered" evidence="1">
    <location>
        <begin position="14"/>
        <end position="67"/>
    </location>
</feature>
<organism evidence="3 4">
    <name type="scientific">Rhipicephalus microplus</name>
    <name type="common">Cattle tick</name>
    <name type="synonym">Boophilus microplus</name>
    <dbReference type="NCBI Taxonomy" id="6941"/>
    <lineage>
        <taxon>Eukaryota</taxon>
        <taxon>Metazoa</taxon>
        <taxon>Ecdysozoa</taxon>
        <taxon>Arthropoda</taxon>
        <taxon>Chelicerata</taxon>
        <taxon>Arachnida</taxon>
        <taxon>Acari</taxon>
        <taxon>Parasitiformes</taxon>
        <taxon>Ixodida</taxon>
        <taxon>Ixodoidea</taxon>
        <taxon>Ixodidae</taxon>
        <taxon>Rhipicephalinae</taxon>
        <taxon>Rhipicephalus</taxon>
        <taxon>Boophilus</taxon>
    </lineage>
</organism>
<accession>A0A9J6E6Y6</accession>
<keyword evidence="4" id="KW-1185">Reference proteome</keyword>
<evidence type="ECO:0008006" key="5">
    <source>
        <dbReference type="Google" id="ProtNLM"/>
    </source>
</evidence>
<feature type="region of interest" description="Disordered" evidence="1">
    <location>
        <begin position="152"/>
        <end position="192"/>
    </location>
</feature>
<keyword evidence="2" id="KW-1133">Transmembrane helix</keyword>
<keyword evidence="2" id="KW-0472">Membrane</keyword>
<feature type="region of interest" description="Disordered" evidence="1">
    <location>
        <begin position="218"/>
        <end position="273"/>
    </location>
</feature>
<reference evidence="3" key="1">
    <citation type="journal article" date="2020" name="Cell">
        <title>Large-Scale Comparative Analyses of Tick Genomes Elucidate Their Genetic Diversity and Vector Capacities.</title>
        <authorList>
            <consortium name="Tick Genome and Microbiome Consortium (TIGMIC)"/>
            <person name="Jia N."/>
            <person name="Wang J."/>
            <person name="Shi W."/>
            <person name="Du L."/>
            <person name="Sun Y."/>
            <person name="Zhan W."/>
            <person name="Jiang J.F."/>
            <person name="Wang Q."/>
            <person name="Zhang B."/>
            <person name="Ji P."/>
            <person name="Bell-Sakyi L."/>
            <person name="Cui X.M."/>
            <person name="Yuan T.T."/>
            <person name="Jiang B.G."/>
            <person name="Yang W.F."/>
            <person name="Lam T.T."/>
            <person name="Chang Q.C."/>
            <person name="Ding S.J."/>
            <person name="Wang X.J."/>
            <person name="Zhu J.G."/>
            <person name="Ruan X.D."/>
            <person name="Zhao L."/>
            <person name="Wei J.T."/>
            <person name="Ye R.Z."/>
            <person name="Que T.C."/>
            <person name="Du C.H."/>
            <person name="Zhou Y.H."/>
            <person name="Cheng J.X."/>
            <person name="Dai P.F."/>
            <person name="Guo W.B."/>
            <person name="Han X.H."/>
            <person name="Huang E.J."/>
            <person name="Li L.F."/>
            <person name="Wei W."/>
            <person name="Gao Y.C."/>
            <person name="Liu J.Z."/>
            <person name="Shao H.Z."/>
            <person name="Wang X."/>
            <person name="Wang C.C."/>
            <person name="Yang T.C."/>
            <person name="Huo Q.B."/>
            <person name="Li W."/>
            <person name="Chen H.Y."/>
            <person name="Chen S.E."/>
            <person name="Zhou L.G."/>
            <person name="Ni X.B."/>
            <person name="Tian J.H."/>
            <person name="Sheng Y."/>
            <person name="Liu T."/>
            <person name="Pan Y.S."/>
            <person name="Xia L.Y."/>
            <person name="Li J."/>
            <person name="Zhao F."/>
            <person name="Cao W.C."/>
        </authorList>
    </citation>
    <scope>NUCLEOTIDE SEQUENCE</scope>
    <source>
        <strain evidence="3">Rmic-2018</strain>
    </source>
</reference>
<evidence type="ECO:0000313" key="3">
    <source>
        <dbReference type="EMBL" id="KAH8029829.1"/>
    </source>
</evidence>